<sequence>MSTVDPHSPAKGTRSGNAIVVASSSSIGAAAARPSTSVAATTGNLRVAPTGPPAPEKDYIPDFHAIRMWKDYKSADGVVCVDFELEEVDGTVLGWFREIDVWKEHKDTVLEYWDECDGRSAALGLNEATALFRPWEIIDKITPVAAKAKARSYPPPRENKRGKGKKKNDAEPLYVVSWVGYRETSQEKESRVKRYWPELLRRFDGVDVEDTEYEE</sequence>
<dbReference type="OrthoDB" id="10512347at2759"/>
<evidence type="ECO:0000313" key="2">
    <source>
        <dbReference type="EMBL" id="OIW24141.1"/>
    </source>
</evidence>
<dbReference type="InParanoid" id="A0A1J7I9J9"/>
<evidence type="ECO:0000256" key="1">
    <source>
        <dbReference type="SAM" id="MobiDB-lite"/>
    </source>
</evidence>
<gene>
    <name evidence="2" type="ORF">CONLIGDRAFT_673900</name>
</gene>
<accession>A0A1J7I9J9</accession>
<organism evidence="2 3">
    <name type="scientific">Coniochaeta ligniaria NRRL 30616</name>
    <dbReference type="NCBI Taxonomy" id="1408157"/>
    <lineage>
        <taxon>Eukaryota</taxon>
        <taxon>Fungi</taxon>
        <taxon>Dikarya</taxon>
        <taxon>Ascomycota</taxon>
        <taxon>Pezizomycotina</taxon>
        <taxon>Sordariomycetes</taxon>
        <taxon>Sordariomycetidae</taxon>
        <taxon>Coniochaetales</taxon>
        <taxon>Coniochaetaceae</taxon>
        <taxon>Coniochaeta</taxon>
    </lineage>
</organism>
<name>A0A1J7I9J9_9PEZI</name>
<evidence type="ECO:0008006" key="4">
    <source>
        <dbReference type="Google" id="ProtNLM"/>
    </source>
</evidence>
<reference evidence="2 3" key="1">
    <citation type="submission" date="2016-10" db="EMBL/GenBank/DDBJ databases">
        <title>Draft genome sequence of Coniochaeta ligniaria NRRL30616, a lignocellulolytic fungus for bioabatement of inhibitors in plant biomass hydrolysates.</title>
        <authorList>
            <consortium name="DOE Joint Genome Institute"/>
            <person name="Jimenez D.J."/>
            <person name="Hector R.E."/>
            <person name="Riley R."/>
            <person name="Sun H."/>
            <person name="Grigoriev I.V."/>
            <person name="Van Elsas J.D."/>
            <person name="Nichols N.N."/>
        </authorList>
    </citation>
    <scope>NUCLEOTIDE SEQUENCE [LARGE SCALE GENOMIC DNA]</scope>
    <source>
        <strain evidence="2 3">NRRL 30616</strain>
    </source>
</reference>
<keyword evidence="3" id="KW-1185">Reference proteome</keyword>
<feature type="region of interest" description="Disordered" evidence="1">
    <location>
        <begin position="149"/>
        <end position="168"/>
    </location>
</feature>
<dbReference type="Proteomes" id="UP000182658">
    <property type="component" value="Unassembled WGS sequence"/>
</dbReference>
<dbReference type="AlphaFoldDB" id="A0A1J7I9J9"/>
<evidence type="ECO:0000313" key="3">
    <source>
        <dbReference type="Proteomes" id="UP000182658"/>
    </source>
</evidence>
<dbReference type="EMBL" id="KV875104">
    <property type="protein sequence ID" value="OIW24141.1"/>
    <property type="molecule type" value="Genomic_DNA"/>
</dbReference>
<protein>
    <recommendedName>
        <fullName evidence="4">Chromo domain-containing protein</fullName>
    </recommendedName>
</protein>
<proteinExistence type="predicted"/>